<organism evidence="15 16">
    <name type="scientific">Paenibacillus brasilensis</name>
    <dbReference type="NCBI Taxonomy" id="128574"/>
    <lineage>
        <taxon>Bacteria</taxon>
        <taxon>Bacillati</taxon>
        <taxon>Bacillota</taxon>
        <taxon>Bacilli</taxon>
        <taxon>Bacillales</taxon>
        <taxon>Paenibacillaceae</taxon>
        <taxon>Paenibacillus</taxon>
    </lineage>
</organism>
<keyword evidence="12" id="KW-0175">Coiled coil</keyword>
<evidence type="ECO:0000256" key="10">
    <source>
        <dbReference type="ARBA" id="ARBA00023012"/>
    </source>
</evidence>
<dbReference type="PANTHER" id="PTHR34220">
    <property type="entry name" value="SENSOR HISTIDINE KINASE YPDA"/>
    <property type="match status" value="1"/>
</dbReference>
<protein>
    <submittedName>
        <fullName evidence="15">Two-component system sensor histidine kinase YesM</fullName>
        <ecNumber evidence="15">2.7.13.3</ecNumber>
    </submittedName>
</protein>
<dbReference type="SUPFAM" id="SSF55874">
    <property type="entry name" value="ATPase domain of HSP90 chaperone/DNA topoisomerase II/histidine kinase"/>
    <property type="match status" value="1"/>
</dbReference>
<comment type="caution">
    <text evidence="15">The sequence shown here is derived from an EMBL/GenBank/DDBJ whole genome shotgun (WGS) entry which is preliminary data.</text>
</comment>
<dbReference type="InterPro" id="IPR036890">
    <property type="entry name" value="HATPase_C_sf"/>
</dbReference>
<dbReference type="CDD" id="cd06225">
    <property type="entry name" value="HAMP"/>
    <property type="match status" value="1"/>
</dbReference>
<dbReference type="Pfam" id="PF06580">
    <property type="entry name" value="His_kinase"/>
    <property type="match status" value="1"/>
</dbReference>
<evidence type="ECO:0000256" key="11">
    <source>
        <dbReference type="ARBA" id="ARBA00023136"/>
    </source>
</evidence>
<keyword evidence="3" id="KW-0597">Phosphoprotein</keyword>
<dbReference type="Proteomes" id="UP001242811">
    <property type="component" value="Unassembled WGS sequence"/>
</dbReference>
<dbReference type="EMBL" id="JAUSWA010000009">
    <property type="protein sequence ID" value="MDQ0493755.1"/>
    <property type="molecule type" value="Genomic_DNA"/>
</dbReference>
<dbReference type="InterPro" id="IPR010559">
    <property type="entry name" value="Sig_transdc_His_kin_internal"/>
</dbReference>
<dbReference type="Pfam" id="PF02518">
    <property type="entry name" value="HATPase_c"/>
    <property type="match status" value="1"/>
</dbReference>
<evidence type="ECO:0000256" key="1">
    <source>
        <dbReference type="ARBA" id="ARBA00004651"/>
    </source>
</evidence>
<evidence type="ECO:0000256" key="3">
    <source>
        <dbReference type="ARBA" id="ARBA00022553"/>
    </source>
</evidence>
<evidence type="ECO:0000313" key="16">
    <source>
        <dbReference type="Proteomes" id="UP001242811"/>
    </source>
</evidence>
<proteinExistence type="predicted"/>
<evidence type="ECO:0000313" key="15">
    <source>
        <dbReference type="EMBL" id="MDQ0493755.1"/>
    </source>
</evidence>
<keyword evidence="6" id="KW-0547">Nucleotide-binding</keyword>
<reference evidence="15 16" key="1">
    <citation type="submission" date="2023-07" db="EMBL/GenBank/DDBJ databases">
        <title>Genomic Encyclopedia of Type Strains, Phase IV (KMG-IV): sequencing the most valuable type-strain genomes for metagenomic binning, comparative biology and taxonomic classification.</title>
        <authorList>
            <person name="Goeker M."/>
        </authorList>
    </citation>
    <scope>NUCLEOTIDE SEQUENCE [LARGE SCALE GENOMIC DNA]</scope>
    <source>
        <strain evidence="15 16">DSM 14914</strain>
    </source>
</reference>
<feature type="transmembrane region" description="Helical" evidence="13">
    <location>
        <begin position="12"/>
        <end position="35"/>
    </location>
</feature>
<feature type="domain" description="HAMP" evidence="14">
    <location>
        <begin position="330"/>
        <end position="382"/>
    </location>
</feature>
<dbReference type="PANTHER" id="PTHR34220:SF11">
    <property type="entry name" value="SENSOR PROTEIN KINASE HPTS"/>
    <property type="match status" value="1"/>
</dbReference>
<keyword evidence="4 15" id="KW-0808">Transferase</keyword>
<keyword evidence="11 13" id="KW-0472">Membrane</keyword>
<evidence type="ECO:0000256" key="12">
    <source>
        <dbReference type="SAM" id="Coils"/>
    </source>
</evidence>
<keyword evidence="2" id="KW-1003">Cell membrane</keyword>
<feature type="transmembrane region" description="Helical" evidence="13">
    <location>
        <begin position="310"/>
        <end position="328"/>
    </location>
</feature>
<dbReference type="SMART" id="SM00304">
    <property type="entry name" value="HAMP"/>
    <property type="match status" value="1"/>
</dbReference>
<comment type="subcellular location">
    <subcellularLocation>
        <location evidence="1">Cell membrane</location>
        <topology evidence="1">Multi-pass membrane protein</topology>
    </subcellularLocation>
</comment>
<dbReference type="EC" id="2.7.13.3" evidence="15"/>
<dbReference type="Pfam" id="PF00672">
    <property type="entry name" value="HAMP"/>
    <property type="match status" value="1"/>
</dbReference>
<dbReference type="Gene3D" id="6.10.340.10">
    <property type="match status" value="1"/>
</dbReference>
<dbReference type="InterPro" id="IPR050640">
    <property type="entry name" value="Bact_2-comp_sensor_kinase"/>
</dbReference>
<dbReference type="Gene3D" id="3.30.565.10">
    <property type="entry name" value="Histidine kinase-like ATPase, C-terminal domain"/>
    <property type="match status" value="1"/>
</dbReference>
<keyword evidence="16" id="KW-1185">Reference proteome</keyword>
<dbReference type="InterPro" id="IPR003660">
    <property type="entry name" value="HAMP_dom"/>
</dbReference>
<dbReference type="SUPFAM" id="SSF158472">
    <property type="entry name" value="HAMP domain-like"/>
    <property type="match status" value="1"/>
</dbReference>
<evidence type="ECO:0000259" key="14">
    <source>
        <dbReference type="PROSITE" id="PS50885"/>
    </source>
</evidence>
<evidence type="ECO:0000256" key="7">
    <source>
        <dbReference type="ARBA" id="ARBA00022777"/>
    </source>
</evidence>
<keyword evidence="10" id="KW-0902">Two-component regulatory system</keyword>
<sequence length="605" mass="68522">MKRYIHKIKYQGLFFKIFIVMVVSITAVSLLTSLVTIRMSERLFAETFSITNAKVLSQIQSSFESFNDSIVNAVTHASENGTVKSYLTGGQSDSINSARIYFGMAQQMKQIKSNVDAYDVSVAVTGMNGRSFYSDSSYWPVTAEELKNSLITARSAAQPTRLMYQLDTDLLRQQLNNNTGQKPTPYIIASKAFMERTSGTLYGMIYIAIREPEFRRFYNNFTSNGNDVLILDKSGLIVSSNRQDLIGQRSNELLGYATKINEQGLNYMNANVMNKDSILLSNYIPSYDFYLVNMIDRQTAIGQIIDVKSVVFICITIVLIALLIVFLISRRLIRSLTRLVKQMSTVREKNFDNYLPVTGSYEVRQLSHAYNYMLDELNDYIRKLLETQKEQRNAELAALQRQINPHFLYNTLASIKMLVLKGNKETAAETINALISLLQNTISNVSETITIEQEMANMQNYVFINHVRYGQRVQVNYFISPDCLEYHVPKLIIQPFIENSFFHAFNEKNAGHIYILVSKTEDTLICEVVDDGDGMDLDGHTAKDGLPNPKSKRQLFTGIGIQNVHNRITLLYGEEYGVTISSKKGEGTKVKMTLPLIVKPAPPIL</sequence>
<dbReference type="RefSeq" id="WP_152380135.1">
    <property type="nucleotide sequence ID" value="NZ_CP045298.1"/>
</dbReference>
<gene>
    <name evidence="15" type="ORF">QOZ95_001917</name>
</gene>
<keyword evidence="5 13" id="KW-0812">Transmembrane</keyword>
<keyword evidence="8" id="KW-0067">ATP-binding</keyword>
<evidence type="ECO:0000256" key="13">
    <source>
        <dbReference type="SAM" id="Phobius"/>
    </source>
</evidence>
<feature type="coiled-coil region" evidence="12">
    <location>
        <begin position="374"/>
        <end position="402"/>
    </location>
</feature>
<keyword evidence="7 15" id="KW-0418">Kinase</keyword>
<evidence type="ECO:0000256" key="8">
    <source>
        <dbReference type="ARBA" id="ARBA00022840"/>
    </source>
</evidence>
<name>A0ABU0KWI7_9BACL</name>
<evidence type="ECO:0000256" key="6">
    <source>
        <dbReference type="ARBA" id="ARBA00022741"/>
    </source>
</evidence>
<dbReference type="PROSITE" id="PS50885">
    <property type="entry name" value="HAMP"/>
    <property type="match status" value="1"/>
</dbReference>
<evidence type="ECO:0000256" key="5">
    <source>
        <dbReference type="ARBA" id="ARBA00022692"/>
    </source>
</evidence>
<accession>A0ABU0KWI7</accession>
<dbReference type="GO" id="GO:0004673">
    <property type="term" value="F:protein histidine kinase activity"/>
    <property type="evidence" value="ECO:0007669"/>
    <property type="project" value="UniProtKB-EC"/>
</dbReference>
<evidence type="ECO:0000256" key="2">
    <source>
        <dbReference type="ARBA" id="ARBA00022475"/>
    </source>
</evidence>
<evidence type="ECO:0000256" key="9">
    <source>
        <dbReference type="ARBA" id="ARBA00022989"/>
    </source>
</evidence>
<evidence type="ECO:0000256" key="4">
    <source>
        <dbReference type="ARBA" id="ARBA00022679"/>
    </source>
</evidence>
<keyword evidence="9 13" id="KW-1133">Transmembrane helix</keyword>
<dbReference type="InterPro" id="IPR003594">
    <property type="entry name" value="HATPase_dom"/>
</dbReference>